<protein>
    <submittedName>
        <fullName evidence="1">Uncharacterized protein</fullName>
    </submittedName>
</protein>
<sequence>MSNRANPGCVCCAPPVRDLTKLTFLDGTQMGIIGLKGVLAAIYAEGWQANDDTAEEIANRLEGKNYIPDSAREEYQRLFLKEYKKFIADQKNKIA</sequence>
<evidence type="ECO:0000313" key="2">
    <source>
        <dbReference type="Proteomes" id="UP000199584"/>
    </source>
</evidence>
<proteinExistence type="predicted"/>
<dbReference type="EMBL" id="FOYM01000022">
    <property type="protein sequence ID" value="SFR11153.1"/>
    <property type="molecule type" value="Genomic_DNA"/>
</dbReference>
<keyword evidence="2" id="KW-1185">Reference proteome</keyword>
<dbReference type="STRING" id="39060.SAMN05660706_12250"/>
<organism evidence="1 2">
    <name type="scientific">Desulfoscipio geothermicus DSM 3669</name>
    <dbReference type="NCBI Taxonomy" id="1121426"/>
    <lineage>
        <taxon>Bacteria</taxon>
        <taxon>Bacillati</taxon>
        <taxon>Bacillota</taxon>
        <taxon>Clostridia</taxon>
        <taxon>Eubacteriales</taxon>
        <taxon>Desulfallaceae</taxon>
        <taxon>Desulfoscipio</taxon>
    </lineage>
</organism>
<gene>
    <name evidence="1" type="ORF">SAMN05660706_12250</name>
</gene>
<accession>A0A1I6E0A8</accession>
<dbReference type="OrthoDB" id="1807980at2"/>
<name>A0A1I6E0A8_9FIRM</name>
<dbReference type="RefSeq" id="WP_092485083.1">
    <property type="nucleotide sequence ID" value="NZ_FOYM01000022.1"/>
</dbReference>
<reference evidence="2" key="1">
    <citation type="submission" date="2016-10" db="EMBL/GenBank/DDBJ databases">
        <authorList>
            <person name="Varghese N."/>
            <person name="Submissions S."/>
        </authorList>
    </citation>
    <scope>NUCLEOTIDE SEQUENCE [LARGE SCALE GENOMIC DNA]</scope>
    <source>
        <strain evidence="2">DSM 3669</strain>
    </source>
</reference>
<dbReference type="AlphaFoldDB" id="A0A1I6E0A8"/>
<evidence type="ECO:0000313" key="1">
    <source>
        <dbReference type="EMBL" id="SFR11153.1"/>
    </source>
</evidence>
<dbReference type="Proteomes" id="UP000199584">
    <property type="component" value="Unassembled WGS sequence"/>
</dbReference>